<protein>
    <submittedName>
        <fullName evidence="2">Uncharacterized protein</fullName>
    </submittedName>
</protein>
<accession>A0ABQ0XGU1</accession>
<sequence length="93" mass="10262">MKIKNVIIIPYMSKADPHGATLLIMGPLGTKSIHEWIKTLNHISFEIILTATNISPIAIANITCCNVPSSGCPPQKKFDKCQKPKSNEEMMPE</sequence>
<evidence type="ECO:0000256" key="1">
    <source>
        <dbReference type="SAM" id="MobiDB-lite"/>
    </source>
</evidence>
<reference evidence="2 3" key="1">
    <citation type="submission" date="2019-07" db="EMBL/GenBank/DDBJ databases">
        <title>Whole genome shotgun sequence of Lactobacillus diolivorans NBRC 107869.</title>
        <authorList>
            <person name="Hosoyama A."/>
            <person name="Uohara A."/>
            <person name="Ohji S."/>
            <person name="Ichikawa N."/>
        </authorList>
    </citation>
    <scope>NUCLEOTIDE SEQUENCE [LARGE SCALE GENOMIC DNA]</scope>
    <source>
        <strain evidence="2 3">NBRC 107869</strain>
    </source>
</reference>
<evidence type="ECO:0000313" key="3">
    <source>
        <dbReference type="Proteomes" id="UP000321409"/>
    </source>
</evidence>
<dbReference type="Proteomes" id="UP000321409">
    <property type="component" value="Unassembled WGS sequence"/>
</dbReference>
<organism evidence="2 3">
    <name type="scientific">Lentilactobacillus diolivorans</name>
    <dbReference type="NCBI Taxonomy" id="179838"/>
    <lineage>
        <taxon>Bacteria</taxon>
        <taxon>Bacillati</taxon>
        <taxon>Bacillota</taxon>
        <taxon>Bacilli</taxon>
        <taxon>Lactobacillales</taxon>
        <taxon>Lactobacillaceae</taxon>
        <taxon>Lentilactobacillus</taxon>
    </lineage>
</organism>
<gene>
    <name evidence="2" type="ORF">LDI01_28590</name>
</gene>
<evidence type="ECO:0000313" key="2">
    <source>
        <dbReference type="EMBL" id="GEP25266.1"/>
    </source>
</evidence>
<feature type="compositionally biased region" description="Basic and acidic residues" evidence="1">
    <location>
        <begin position="76"/>
        <end position="93"/>
    </location>
</feature>
<feature type="region of interest" description="Disordered" evidence="1">
    <location>
        <begin position="73"/>
        <end position="93"/>
    </location>
</feature>
<comment type="caution">
    <text evidence="2">The sequence shown here is derived from an EMBL/GenBank/DDBJ whole genome shotgun (WGS) entry which is preliminary data.</text>
</comment>
<dbReference type="EMBL" id="BKAB01000091">
    <property type="protein sequence ID" value="GEP25266.1"/>
    <property type="molecule type" value="Genomic_DNA"/>
</dbReference>
<name>A0ABQ0XGU1_9LACO</name>
<keyword evidence="3" id="KW-1185">Reference proteome</keyword>
<proteinExistence type="predicted"/>